<dbReference type="InterPro" id="IPR052399">
    <property type="entry name" value="Phage_Baseplate_Assmbl_Protein"/>
</dbReference>
<accession>A0ABY0DFX8</accession>
<evidence type="ECO:0000313" key="5">
    <source>
        <dbReference type="EMBL" id="RXG91598.1"/>
    </source>
</evidence>
<dbReference type="PANTHER" id="PTHR37829:SF3">
    <property type="entry name" value="PROTEIN JAYE-RELATED"/>
    <property type="match status" value="1"/>
</dbReference>
<name>A0ABY0DFX8_9BRAD</name>
<protein>
    <submittedName>
        <fullName evidence="5">Baseplate J/gp47 family protein</fullName>
    </submittedName>
</protein>
<sequence length="372" mass="39865">MPWSTPTLREVRSLVRDGVNASLPGADANVPNSVLRILSDSQGALCHLTLQYIDWLALQLLPDTAETKWLDRHGDIWLVNADGSTGRKMASLASGTASFQGIVDGTVIPIGTQLQSAVGMPLGSDSPNEVVSFETLADITTSAAAPVEGPIRALDPGSFGNLPADSSLWMATPPPGVSTTATVVALTGGTDAETDDQLRSRILRRIQNPPMGGDALDYEQWALAVNGVTRAWASPQEMGIGTMTVRFLMDDLRADDDGWPQPEDITAVADYIDKVRPVTVKDCYVVAPIKQFIDITIADLVPDTEEAKAEIEQSLKDMLFVSAAPGQTIFAAWISYAIMSAPSVQSFKLVTDEDYVMPSKGHMAVLGTVYYP</sequence>
<evidence type="ECO:0000259" key="2">
    <source>
        <dbReference type="Pfam" id="PF04865"/>
    </source>
</evidence>
<reference evidence="5 6" key="1">
    <citation type="submission" date="2018-10" db="EMBL/GenBank/DDBJ databases">
        <title>Bradyrhizobium sp. nov., isolated from effective nodules of peanut in China.</title>
        <authorList>
            <person name="Li Y."/>
        </authorList>
    </citation>
    <scope>NUCLEOTIDE SEQUENCE [LARGE SCALE GENOMIC DNA]</scope>
    <source>
        <strain evidence="5 6">CCBAU 51781</strain>
    </source>
</reference>
<evidence type="ECO:0000259" key="4">
    <source>
        <dbReference type="Pfam" id="PF26079"/>
    </source>
</evidence>
<dbReference type="RefSeq" id="WP_128941069.1">
    <property type="nucleotide sequence ID" value="NZ_RDRA01000014.1"/>
</dbReference>
<dbReference type="InterPro" id="IPR058531">
    <property type="entry name" value="Baseplate_J_M"/>
</dbReference>
<dbReference type="Pfam" id="PF26078">
    <property type="entry name" value="Baseplate_J_M"/>
    <property type="match status" value="1"/>
</dbReference>
<evidence type="ECO:0000259" key="3">
    <source>
        <dbReference type="Pfam" id="PF26078"/>
    </source>
</evidence>
<feature type="domain" description="Baseplate protein J-like barrel" evidence="2">
    <location>
        <begin position="97"/>
        <end position="189"/>
    </location>
</feature>
<dbReference type="InterPro" id="IPR058530">
    <property type="entry name" value="Baseplate_J-like_C"/>
</dbReference>
<feature type="domain" description="Baseplate J-like central" evidence="3">
    <location>
        <begin position="211"/>
        <end position="287"/>
    </location>
</feature>
<evidence type="ECO:0000313" key="6">
    <source>
        <dbReference type="Proteomes" id="UP000289946"/>
    </source>
</evidence>
<proteinExistence type="inferred from homology"/>
<organism evidence="5 6">
    <name type="scientific">Bradyrhizobium zhanjiangense</name>
    <dbReference type="NCBI Taxonomy" id="1325107"/>
    <lineage>
        <taxon>Bacteria</taxon>
        <taxon>Pseudomonadati</taxon>
        <taxon>Pseudomonadota</taxon>
        <taxon>Alphaproteobacteria</taxon>
        <taxon>Hyphomicrobiales</taxon>
        <taxon>Nitrobacteraceae</taxon>
        <taxon>Bradyrhizobium</taxon>
    </lineage>
</organism>
<evidence type="ECO:0000256" key="1">
    <source>
        <dbReference type="ARBA" id="ARBA00038087"/>
    </source>
</evidence>
<dbReference type="Proteomes" id="UP000289946">
    <property type="component" value="Unassembled WGS sequence"/>
</dbReference>
<dbReference type="PANTHER" id="PTHR37829">
    <property type="entry name" value="PHAGE-LIKE ELEMENT PBSX PROTEIN XKDT"/>
    <property type="match status" value="1"/>
</dbReference>
<dbReference type="EMBL" id="RDRA01000014">
    <property type="protein sequence ID" value="RXG91598.1"/>
    <property type="molecule type" value="Genomic_DNA"/>
</dbReference>
<keyword evidence="6" id="KW-1185">Reference proteome</keyword>
<comment type="similarity">
    <text evidence="1">Belongs to the Mu gp47/PBSX XkdT family.</text>
</comment>
<comment type="caution">
    <text evidence="5">The sequence shown here is derived from an EMBL/GenBank/DDBJ whole genome shotgun (WGS) entry which is preliminary data.</text>
</comment>
<dbReference type="Pfam" id="PF04865">
    <property type="entry name" value="Baseplate_J"/>
    <property type="match status" value="1"/>
</dbReference>
<feature type="domain" description="Baseplate J-like C-terminal" evidence="4">
    <location>
        <begin position="293"/>
        <end position="369"/>
    </location>
</feature>
<gene>
    <name evidence="5" type="ORF">EAS62_24270</name>
</gene>
<dbReference type="InterPro" id="IPR006949">
    <property type="entry name" value="Barrel_Baseplate_J-like"/>
</dbReference>
<dbReference type="Pfam" id="PF26079">
    <property type="entry name" value="Baseplate_J_C"/>
    <property type="match status" value="1"/>
</dbReference>